<proteinExistence type="predicted"/>
<name>A0A2T0SKN8_9BACT</name>
<reference evidence="1 2" key="1">
    <citation type="submission" date="2018-03" db="EMBL/GenBank/DDBJ databases">
        <title>Genomic Encyclopedia of Archaeal and Bacterial Type Strains, Phase II (KMG-II): from individual species to whole genera.</title>
        <authorList>
            <person name="Goeker M."/>
        </authorList>
    </citation>
    <scope>NUCLEOTIDE SEQUENCE [LARGE SCALE GENOMIC DNA]</scope>
    <source>
        <strain evidence="1 2">DSM 28354</strain>
    </source>
</reference>
<dbReference type="EMBL" id="PVTE01000019">
    <property type="protein sequence ID" value="PRY33966.1"/>
    <property type="molecule type" value="Genomic_DNA"/>
</dbReference>
<dbReference type="AlphaFoldDB" id="A0A2T0SKN8"/>
<comment type="caution">
    <text evidence="1">The sequence shown here is derived from an EMBL/GenBank/DDBJ whole genome shotgun (WGS) entry which is preliminary data.</text>
</comment>
<dbReference type="Pfam" id="PF10387">
    <property type="entry name" value="DUF2442"/>
    <property type="match status" value="1"/>
</dbReference>
<dbReference type="Proteomes" id="UP000238375">
    <property type="component" value="Unassembled WGS sequence"/>
</dbReference>
<dbReference type="RefSeq" id="WP_106139624.1">
    <property type="nucleotide sequence ID" value="NZ_PVTE01000019.1"/>
</dbReference>
<accession>A0A2T0SKN8</accession>
<evidence type="ECO:0000313" key="2">
    <source>
        <dbReference type="Proteomes" id="UP000238375"/>
    </source>
</evidence>
<sequence length="84" mass="9765">MYYPNPRSTDQFTTQRVWFDAEHIYVELNDGRIIGSPLAWFPRLQKATPAQRNRFDLVAGGYGIHWEELDEDLTAGGFLTYSRP</sequence>
<keyword evidence="2" id="KW-1185">Reference proteome</keyword>
<dbReference type="OrthoDB" id="9807561at2"/>
<protein>
    <submittedName>
        <fullName evidence="1">Uncharacterized protein DUF2442</fullName>
    </submittedName>
</protein>
<evidence type="ECO:0000313" key="1">
    <source>
        <dbReference type="EMBL" id="PRY33966.1"/>
    </source>
</evidence>
<dbReference type="Gene3D" id="3.30.2020.40">
    <property type="entry name" value="Uncharacterised protein PF10387, DUF2442"/>
    <property type="match status" value="1"/>
</dbReference>
<gene>
    <name evidence="1" type="ORF">CLV58_119116</name>
</gene>
<dbReference type="InterPro" id="IPR018841">
    <property type="entry name" value="DUF2442"/>
</dbReference>
<organism evidence="1 2">
    <name type="scientific">Spirosoma oryzae</name>
    <dbReference type="NCBI Taxonomy" id="1469603"/>
    <lineage>
        <taxon>Bacteria</taxon>
        <taxon>Pseudomonadati</taxon>
        <taxon>Bacteroidota</taxon>
        <taxon>Cytophagia</taxon>
        <taxon>Cytophagales</taxon>
        <taxon>Cytophagaceae</taxon>
        <taxon>Spirosoma</taxon>
    </lineage>
</organism>